<keyword evidence="1" id="KW-0812">Transmembrane</keyword>
<evidence type="ECO:0000256" key="1">
    <source>
        <dbReference type="SAM" id="Phobius"/>
    </source>
</evidence>
<proteinExistence type="predicted"/>
<comment type="caution">
    <text evidence="3">The sequence shown here is derived from an EMBL/GenBank/DDBJ whole genome shotgun (WGS) entry which is preliminary data.</text>
</comment>
<dbReference type="Proteomes" id="UP001597040">
    <property type="component" value="Unassembled WGS sequence"/>
</dbReference>
<organism evidence="3 4">
    <name type="scientific">Virgibacillus byunsanensis</name>
    <dbReference type="NCBI Taxonomy" id="570945"/>
    <lineage>
        <taxon>Bacteria</taxon>
        <taxon>Bacillati</taxon>
        <taxon>Bacillota</taxon>
        <taxon>Bacilli</taxon>
        <taxon>Bacillales</taxon>
        <taxon>Bacillaceae</taxon>
        <taxon>Virgibacillus</taxon>
    </lineage>
</organism>
<dbReference type="RefSeq" id="WP_390364386.1">
    <property type="nucleotide sequence ID" value="NZ_JBHTKJ010000069.1"/>
</dbReference>
<keyword evidence="4" id="KW-1185">Reference proteome</keyword>
<reference evidence="4" key="1">
    <citation type="journal article" date="2019" name="Int. J. Syst. Evol. Microbiol.">
        <title>The Global Catalogue of Microorganisms (GCM) 10K type strain sequencing project: providing services to taxonomists for standard genome sequencing and annotation.</title>
        <authorList>
            <consortium name="The Broad Institute Genomics Platform"/>
            <consortium name="The Broad Institute Genome Sequencing Center for Infectious Disease"/>
            <person name="Wu L."/>
            <person name="Ma J."/>
        </authorList>
    </citation>
    <scope>NUCLEOTIDE SEQUENCE [LARGE SCALE GENOMIC DNA]</scope>
    <source>
        <strain evidence="4">CCUG 56754</strain>
    </source>
</reference>
<keyword evidence="1" id="KW-1133">Transmembrane helix</keyword>
<dbReference type="EMBL" id="JBHTKJ010000069">
    <property type="protein sequence ID" value="MFD1040368.1"/>
    <property type="molecule type" value="Genomic_DNA"/>
</dbReference>
<keyword evidence="1" id="KW-0472">Membrane</keyword>
<gene>
    <name evidence="3" type="ORF">ACFQ3N_18490</name>
</gene>
<accession>A0ABW3LQL3</accession>
<protein>
    <submittedName>
        <fullName evidence="3">DUF4190 domain-containing protein</fullName>
    </submittedName>
</protein>
<sequence length="85" mass="8815">MEETNGKAIASLILGILSIVSPYAGLILGIIGLILASISIKEIASSNQQGRGLAVAGRVCSIVGICINGLIFLFMIAGYLLFTTF</sequence>
<evidence type="ECO:0000313" key="3">
    <source>
        <dbReference type="EMBL" id="MFD1040368.1"/>
    </source>
</evidence>
<feature type="transmembrane region" description="Helical" evidence="1">
    <location>
        <begin position="59"/>
        <end position="82"/>
    </location>
</feature>
<name>A0ABW3LQL3_9BACI</name>
<feature type="domain" description="DUF4190" evidence="2">
    <location>
        <begin position="7"/>
        <end position="67"/>
    </location>
</feature>
<evidence type="ECO:0000313" key="4">
    <source>
        <dbReference type="Proteomes" id="UP001597040"/>
    </source>
</evidence>
<evidence type="ECO:0000259" key="2">
    <source>
        <dbReference type="Pfam" id="PF13828"/>
    </source>
</evidence>
<dbReference type="Pfam" id="PF13828">
    <property type="entry name" value="DUF4190"/>
    <property type="match status" value="1"/>
</dbReference>
<dbReference type="InterPro" id="IPR025241">
    <property type="entry name" value="DUF4190"/>
</dbReference>
<feature type="transmembrane region" description="Helical" evidence="1">
    <location>
        <begin position="12"/>
        <end position="38"/>
    </location>
</feature>